<name>A0A398CFE8_9BACL</name>
<comment type="caution">
    <text evidence="1">The sequence shown here is derived from an EMBL/GenBank/DDBJ whole genome shotgun (WGS) entry which is preliminary data.</text>
</comment>
<accession>A0A398CFE8</accession>
<sequence>MLNCSQKPERAKGSYELKGKFAEKGRTTFINPTLHPEEYRTDRRCQLRIRNVNNERDAARSKKALRGITAGASRCSYFSCGCDGQRRNGSGIGRFPWSRRPRCRHAIYHASGLTGSPSRWQRRNEDDSIVPRTDSRRQRARKLREWKRFKSEGWIRDALAKSYAWDGEQFVFIVWELTGRAWFRDAAGAFVKRDSAAEQLFARIFKSSAA</sequence>
<dbReference type="EMBL" id="QXJM01000039">
    <property type="protein sequence ID" value="RIE01916.1"/>
    <property type="molecule type" value="Genomic_DNA"/>
</dbReference>
<dbReference type="Proteomes" id="UP000266340">
    <property type="component" value="Unassembled WGS sequence"/>
</dbReference>
<evidence type="ECO:0000313" key="1">
    <source>
        <dbReference type="EMBL" id="RIE01916.1"/>
    </source>
</evidence>
<gene>
    <name evidence="1" type="ORF">D3H35_14145</name>
</gene>
<evidence type="ECO:0000313" key="2">
    <source>
        <dbReference type="Proteomes" id="UP000266340"/>
    </source>
</evidence>
<protein>
    <submittedName>
        <fullName evidence="1">Uncharacterized protein</fullName>
    </submittedName>
</protein>
<organism evidence="1 2">
    <name type="scientific">Cohnella faecalis</name>
    <dbReference type="NCBI Taxonomy" id="2315694"/>
    <lineage>
        <taxon>Bacteria</taxon>
        <taxon>Bacillati</taxon>
        <taxon>Bacillota</taxon>
        <taxon>Bacilli</taxon>
        <taxon>Bacillales</taxon>
        <taxon>Paenibacillaceae</taxon>
        <taxon>Cohnella</taxon>
    </lineage>
</organism>
<keyword evidence="2" id="KW-1185">Reference proteome</keyword>
<proteinExistence type="predicted"/>
<dbReference type="AlphaFoldDB" id="A0A398CFE8"/>
<reference evidence="1 2" key="1">
    <citation type="submission" date="2018-09" db="EMBL/GenBank/DDBJ databases">
        <title>Cohnella cavernae sp. nov., isolated from a karst cave.</title>
        <authorList>
            <person name="Zhu H."/>
        </authorList>
    </citation>
    <scope>NUCLEOTIDE SEQUENCE [LARGE SCALE GENOMIC DNA]</scope>
    <source>
        <strain evidence="1 2">K2E09-144</strain>
    </source>
</reference>